<organism evidence="2 3">
    <name type="scientific">Streptomyces albiaxialis</name>
    <dbReference type="NCBI Taxonomy" id="329523"/>
    <lineage>
        <taxon>Bacteria</taxon>
        <taxon>Bacillati</taxon>
        <taxon>Actinomycetota</taxon>
        <taxon>Actinomycetes</taxon>
        <taxon>Kitasatosporales</taxon>
        <taxon>Streptomycetaceae</taxon>
        <taxon>Streptomyces</taxon>
    </lineage>
</organism>
<protein>
    <submittedName>
        <fullName evidence="2">Uncharacterized protein</fullName>
    </submittedName>
</protein>
<comment type="caution">
    <text evidence="2">The sequence shown here is derived from an EMBL/GenBank/DDBJ whole genome shotgun (WGS) entry which is preliminary data.</text>
</comment>
<gene>
    <name evidence="2" type="ORF">GCM10009801_41810</name>
</gene>
<keyword evidence="3" id="KW-1185">Reference proteome</keyword>
<evidence type="ECO:0000313" key="2">
    <source>
        <dbReference type="EMBL" id="GAA2082228.1"/>
    </source>
</evidence>
<proteinExistence type="predicted"/>
<reference evidence="2 3" key="1">
    <citation type="journal article" date="2019" name="Int. J. Syst. Evol. Microbiol.">
        <title>The Global Catalogue of Microorganisms (GCM) 10K type strain sequencing project: providing services to taxonomists for standard genome sequencing and annotation.</title>
        <authorList>
            <consortium name="The Broad Institute Genomics Platform"/>
            <consortium name="The Broad Institute Genome Sequencing Center for Infectious Disease"/>
            <person name="Wu L."/>
            <person name="Ma J."/>
        </authorList>
    </citation>
    <scope>NUCLEOTIDE SEQUENCE [LARGE SCALE GENOMIC DNA]</scope>
    <source>
        <strain evidence="2 3">JCM 15478</strain>
    </source>
</reference>
<evidence type="ECO:0000256" key="1">
    <source>
        <dbReference type="SAM" id="MobiDB-lite"/>
    </source>
</evidence>
<dbReference type="Proteomes" id="UP001500016">
    <property type="component" value="Unassembled WGS sequence"/>
</dbReference>
<evidence type="ECO:0000313" key="3">
    <source>
        <dbReference type="Proteomes" id="UP001500016"/>
    </source>
</evidence>
<dbReference type="EMBL" id="BAAAPE010000011">
    <property type="protein sequence ID" value="GAA2082228.1"/>
    <property type="molecule type" value="Genomic_DNA"/>
</dbReference>
<feature type="compositionally biased region" description="Pro residues" evidence="1">
    <location>
        <begin position="128"/>
        <end position="139"/>
    </location>
</feature>
<name>A0ABN2W3N1_9ACTN</name>
<feature type="compositionally biased region" description="Acidic residues" evidence="1">
    <location>
        <begin position="90"/>
        <end position="107"/>
    </location>
</feature>
<accession>A0ABN2W3N1</accession>
<sequence>MPGMIHDPSTAWDGPFPYEVLAPAGADPDTPHAEMQDLSFELMARGLMTPRTQRAWHELRTTRRRLLADVLLYAQEAGPEAVAAAREAAEAEEAAEDAEPDVPPEAEEWLRPPWAPAERLADELDGVPLPPFPGPPPEPLDALVRFDR</sequence>
<feature type="region of interest" description="Disordered" evidence="1">
    <location>
        <begin position="83"/>
        <end position="148"/>
    </location>
</feature>